<dbReference type="AlphaFoldDB" id="A0A0D2DEE0"/>
<dbReference type="OrthoDB" id="9985472at2759"/>
<keyword evidence="3" id="KW-0862">Zinc</keyword>
<dbReference type="RefSeq" id="XP_016261061.1">
    <property type="nucleotide sequence ID" value="XM_016409307.1"/>
</dbReference>
<dbReference type="SUPFAM" id="SSF51316">
    <property type="entry name" value="Mss4-like"/>
    <property type="match status" value="1"/>
</dbReference>
<dbReference type="Proteomes" id="UP000053342">
    <property type="component" value="Unassembled WGS sequence"/>
</dbReference>
<name>A0A0D2DEE0_9EURO</name>
<dbReference type="InterPro" id="IPR011057">
    <property type="entry name" value="Mss4-like_sf"/>
</dbReference>
<evidence type="ECO:0000259" key="5">
    <source>
        <dbReference type="PROSITE" id="PS51891"/>
    </source>
</evidence>
<comment type="similarity">
    <text evidence="1">Belongs to the Gfa family.</text>
</comment>
<evidence type="ECO:0000256" key="2">
    <source>
        <dbReference type="ARBA" id="ARBA00022723"/>
    </source>
</evidence>
<evidence type="ECO:0000256" key="3">
    <source>
        <dbReference type="ARBA" id="ARBA00022833"/>
    </source>
</evidence>
<evidence type="ECO:0000256" key="1">
    <source>
        <dbReference type="ARBA" id="ARBA00005495"/>
    </source>
</evidence>
<dbReference type="HOGENOM" id="CLU_055491_3_6_1"/>
<evidence type="ECO:0000313" key="6">
    <source>
        <dbReference type="EMBL" id="KIW40845.1"/>
    </source>
</evidence>
<gene>
    <name evidence="6" type="ORF">PV06_08015</name>
</gene>
<evidence type="ECO:0000313" key="7">
    <source>
        <dbReference type="Proteomes" id="UP000053342"/>
    </source>
</evidence>
<dbReference type="PANTHER" id="PTHR33337:SF30">
    <property type="entry name" value="DUF636 DOMAIN PROTEIN (AFU_ORTHOLOGUE AFUA_1G03180)"/>
    <property type="match status" value="1"/>
</dbReference>
<dbReference type="GeneID" id="27360089"/>
<dbReference type="EMBL" id="KN847338">
    <property type="protein sequence ID" value="KIW40845.1"/>
    <property type="molecule type" value="Genomic_DNA"/>
</dbReference>
<organism evidence="6 7">
    <name type="scientific">Exophiala oligosperma</name>
    <dbReference type="NCBI Taxonomy" id="215243"/>
    <lineage>
        <taxon>Eukaryota</taxon>
        <taxon>Fungi</taxon>
        <taxon>Dikarya</taxon>
        <taxon>Ascomycota</taxon>
        <taxon>Pezizomycotina</taxon>
        <taxon>Eurotiomycetes</taxon>
        <taxon>Chaetothyriomycetidae</taxon>
        <taxon>Chaetothyriales</taxon>
        <taxon>Herpotrichiellaceae</taxon>
        <taxon>Exophiala</taxon>
    </lineage>
</organism>
<sequence>MPTGQCICGQIKYEYSGDPVMKAICHCSTCRHVSGSVFTTNVLVPEDKFKIISGKKPATYATIQDSGMTLTYSFCGNCGCNLFKLGSGDAFKGVVLIQAGSLDDPEEVERAEPQAELYVSKRVKWLPTLAGKDQVLEFPG</sequence>
<dbReference type="Pfam" id="PF04828">
    <property type="entry name" value="GFA"/>
    <property type="match status" value="1"/>
</dbReference>
<keyword evidence="2" id="KW-0479">Metal-binding</keyword>
<dbReference type="STRING" id="215243.A0A0D2DEE0"/>
<reference evidence="6 7" key="1">
    <citation type="submission" date="2015-01" db="EMBL/GenBank/DDBJ databases">
        <title>The Genome Sequence of Exophiala oligosperma CBS72588.</title>
        <authorList>
            <consortium name="The Broad Institute Genomics Platform"/>
            <person name="Cuomo C."/>
            <person name="de Hoog S."/>
            <person name="Gorbushina A."/>
            <person name="Stielow B."/>
            <person name="Teixiera M."/>
            <person name="Abouelleil A."/>
            <person name="Chapman S.B."/>
            <person name="Priest M."/>
            <person name="Young S.K."/>
            <person name="Wortman J."/>
            <person name="Nusbaum C."/>
            <person name="Birren B."/>
        </authorList>
    </citation>
    <scope>NUCLEOTIDE SEQUENCE [LARGE SCALE GENOMIC DNA]</scope>
    <source>
        <strain evidence="6 7">CBS 72588</strain>
    </source>
</reference>
<keyword evidence="4" id="KW-0456">Lyase</keyword>
<dbReference type="VEuPathDB" id="FungiDB:PV06_08015"/>
<evidence type="ECO:0000256" key="4">
    <source>
        <dbReference type="ARBA" id="ARBA00023239"/>
    </source>
</evidence>
<accession>A0A0D2DEE0</accession>
<dbReference type="PANTHER" id="PTHR33337">
    <property type="entry name" value="GFA DOMAIN-CONTAINING PROTEIN"/>
    <property type="match status" value="1"/>
</dbReference>
<dbReference type="Gene3D" id="3.90.1590.10">
    <property type="entry name" value="glutathione-dependent formaldehyde- activating enzyme (gfa)"/>
    <property type="match status" value="1"/>
</dbReference>
<dbReference type="InterPro" id="IPR006913">
    <property type="entry name" value="CENP-V/GFA"/>
</dbReference>
<dbReference type="PROSITE" id="PS51891">
    <property type="entry name" value="CENP_V_GFA"/>
    <property type="match status" value="1"/>
</dbReference>
<keyword evidence="7" id="KW-1185">Reference proteome</keyword>
<protein>
    <recommendedName>
        <fullName evidence="5">CENP-V/GFA domain-containing protein</fullName>
    </recommendedName>
</protein>
<proteinExistence type="inferred from homology"/>
<dbReference type="GO" id="GO:0046872">
    <property type="term" value="F:metal ion binding"/>
    <property type="evidence" value="ECO:0007669"/>
    <property type="project" value="UniProtKB-KW"/>
</dbReference>
<feature type="domain" description="CENP-V/GFA" evidence="5">
    <location>
        <begin position="2"/>
        <end position="126"/>
    </location>
</feature>
<dbReference type="GO" id="GO:0016846">
    <property type="term" value="F:carbon-sulfur lyase activity"/>
    <property type="evidence" value="ECO:0007669"/>
    <property type="project" value="InterPro"/>
</dbReference>